<feature type="compositionally biased region" description="Low complexity" evidence="7">
    <location>
        <begin position="736"/>
        <end position="769"/>
    </location>
</feature>
<organism evidence="11 12">
    <name type="scientific">Cavenderia fasciculata</name>
    <name type="common">Slime mold</name>
    <name type="synonym">Dictyostelium fasciculatum</name>
    <dbReference type="NCBI Taxonomy" id="261658"/>
    <lineage>
        <taxon>Eukaryota</taxon>
        <taxon>Amoebozoa</taxon>
        <taxon>Evosea</taxon>
        <taxon>Eumycetozoa</taxon>
        <taxon>Dictyostelia</taxon>
        <taxon>Acytosteliales</taxon>
        <taxon>Cavenderiaceae</taxon>
        <taxon>Cavenderia</taxon>
    </lineage>
</organism>
<dbReference type="PANTHER" id="PTHR44329">
    <property type="entry name" value="SERINE/THREONINE-PROTEIN KINASE TNNI3K-RELATED"/>
    <property type="match status" value="1"/>
</dbReference>
<feature type="region of interest" description="Disordered" evidence="7">
    <location>
        <begin position="1302"/>
        <end position="1327"/>
    </location>
</feature>
<feature type="compositionally biased region" description="Low complexity" evidence="7">
    <location>
        <begin position="1754"/>
        <end position="1766"/>
    </location>
</feature>
<feature type="compositionally biased region" description="Polar residues" evidence="7">
    <location>
        <begin position="1019"/>
        <end position="1040"/>
    </location>
</feature>
<dbReference type="Gene3D" id="1.10.150.50">
    <property type="entry name" value="Transcription Factor, Ets-1"/>
    <property type="match status" value="1"/>
</dbReference>
<dbReference type="InterPro" id="IPR051681">
    <property type="entry name" value="Ser/Thr_Kinases-Pseudokinases"/>
</dbReference>
<dbReference type="PANTHER" id="PTHR44329:SF298">
    <property type="entry name" value="MIXED LINEAGE KINASE DOMAIN-LIKE PROTEIN"/>
    <property type="match status" value="1"/>
</dbReference>
<protein>
    <submittedName>
        <fullName evidence="11">Non-receptor tyrosine kinase</fullName>
    </submittedName>
</protein>
<dbReference type="InterPro" id="IPR011009">
    <property type="entry name" value="Kinase-like_dom_sf"/>
</dbReference>
<dbReference type="RefSeq" id="XP_004362863.1">
    <property type="nucleotide sequence ID" value="XM_004362806.1"/>
</dbReference>
<dbReference type="InterPro" id="IPR000719">
    <property type="entry name" value="Prot_kinase_dom"/>
</dbReference>
<dbReference type="KEGG" id="dfa:DFA_03258"/>
<evidence type="ECO:0000259" key="8">
    <source>
        <dbReference type="PROSITE" id="PS50011"/>
    </source>
</evidence>
<feature type="region of interest" description="Disordered" evidence="7">
    <location>
        <begin position="1860"/>
        <end position="1898"/>
    </location>
</feature>
<feature type="compositionally biased region" description="Low complexity" evidence="7">
    <location>
        <begin position="960"/>
        <end position="993"/>
    </location>
</feature>
<dbReference type="InterPro" id="IPR013761">
    <property type="entry name" value="SAM/pointed_sf"/>
</dbReference>
<feature type="compositionally biased region" description="Basic residues" evidence="7">
    <location>
        <begin position="571"/>
        <end position="580"/>
    </location>
</feature>
<dbReference type="Gene3D" id="3.30.200.20">
    <property type="entry name" value="Phosphorylase Kinase, domain 1"/>
    <property type="match status" value="1"/>
</dbReference>
<feature type="compositionally biased region" description="Pro residues" evidence="7">
    <location>
        <begin position="1105"/>
        <end position="1114"/>
    </location>
</feature>
<feature type="compositionally biased region" description="Basic and acidic residues" evidence="7">
    <location>
        <begin position="1311"/>
        <end position="1320"/>
    </location>
</feature>
<dbReference type="SUPFAM" id="SSF49899">
    <property type="entry name" value="Concanavalin A-like lectins/glucanases"/>
    <property type="match status" value="2"/>
</dbReference>
<feature type="compositionally biased region" description="Polar residues" evidence="7">
    <location>
        <begin position="1807"/>
        <end position="1818"/>
    </location>
</feature>
<feature type="region of interest" description="Disordered" evidence="7">
    <location>
        <begin position="1372"/>
        <end position="1409"/>
    </location>
</feature>
<dbReference type="PROSITE" id="PS50011">
    <property type="entry name" value="PROTEIN_KINASE_DOM"/>
    <property type="match status" value="1"/>
</dbReference>
<keyword evidence="4 11" id="KW-0418">Kinase</keyword>
<dbReference type="Pfam" id="PF07647">
    <property type="entry name" value="SAM_2"/>
    <property type="match status" value="1"/>
</dbReference>
<feature type="compositionally biased region" description="Low complexity" evidence="7">
    <location>
        <begin position="581"/>
        <end position="629"/>
    </location>
</feature>
<dbReference type="Pfam" id="PF00622">
    <property type="entry name" value="SPRY"/>
    <property type="match status" value="1"/>
</dbReference>
<dbReference type="STRING" id="1054147.F4PH28"/>
<gene>
    <name evidence="11" type="primary">splA</name>
    <name evidence="11" type="ORF">DFA_03258</name>
</gene>
<keyword evidence="2" id="KW-0808">Transferase</keyword>
<feature type="region of interest" description="Disordered" evidence="7">
    <location>
        <begin position="555"/>
        <end position="660"/>
    </location>
</feature>
<evidence type="ECO:0000256" key="5">
    <source>
        <dbReference type="ARBA" id="ARBA00022840"/>
    </source>
</evidence>
<evidence type="ECO:0000256" key="4">
    <source>
        <dbReference type="ARBA" id="ARBA00022777"/>
    </source>
</evidence>
<evidence type="ECO:0000259" key="10">
    <source>
        <dbReference type="PROSITE" id="PS50188"/>
    </source>
</evidence>
<feature type="region of interest" description="Disordered" evidence="7">
    <location>
        <begin position="834"/>
        <end position="1134"/>
    </location>
</feature>
<dbReference type="Gene3D" id="1.10.510.10">
    <property type="entry name" value="Transferase(Phosphotransferase) domain 1"/>
    <property type="match status" value="1"/>
</dbReference>
<sequence>MNSFIHSRIPIPPIQFKPCCEQNGVKEQIRDPYDGIDLMDETIIKREETINKTIGIIERNKMTLIWAPPNTGKSSLGQLLQSQLETKYPNAYVRRLLWTSSPCGNSSSLSLEELWKGQTGQSIVDWIIVSFYAPVYLIMDECQAIYPEYNNNHEWANRVWPMIQATEGRQNIRFVVMSSTGDKVTYLQTQYISVGLICSSESSVNISMLNFKKEEYDQLIINKFRHTTRVGHEQTFPETTKEWIFENTDGHVGLLSRTIDLLRDKFKEMIMTVDALEPTHHLDQLMMEYLLSDDYARDISQSRAASPNLQTLSESHLHVLDSVACGHYPYNPQNRDDPISFLLEKGYLIRDNEVTVFPSPLHRNLYLLQRFKPPPPPTTTVISQPHLDVNKDDDDMDTFLVDCIRQFRPHQLTNKSNVHRSNVGRVTQPLEVIWQMEFYHAAAATCATMVPSTCIAPSSVARGKEPKRFTDFYIGSKYKWAIDMVCEGNNIDQHLQRFEKDTDNTGYLEQQHNNRQLDNNQIEQPNIYIYQQQQHIFSVITNIYNNLILDPPQIPSSLTIPPPPSSSSPYVRRHHQRQHSRSGSTSGPASASTTTNTAGVAASSSTTTTTTSTTNNNNNNTNTSTTTSPISPPPPPSPPLHSSNPAINNNNNNNSITSSSTGISVSGGVNNNIHCSSGSNTGSTINISVGSNSSGVITTSGGVISSSGGSTLVNSNSCNNISISSQLSPTNFFNDQQHQQQQQQQQQHSPSSGSMNNTTGGSSSSSSSGLKFNSTRKYINAPPPSQSHDNIFNEILTPIPVVRPISNSSSSLFSNNEVDPLDFLDSHNNFVTPSYNYNHPHHHHRTSNSSSNISIIQQHQQQQLQQQLHHQQQQQQNTLNQSTDSLTPPVTSNNNNNNSSFNSHYQQQQPSPAPSPPLLVVPKSPSNSRSPTRPQSAPFPTAPYIVNQNNFNFLPPPPSSSSTTSSTLKSSSSSVGSNKSYSSSPQSQSPQSSVTKDEVSSSVSFPPPPPPPPQPQHPNQFFISRPHSNTLSQYPSYQGTNNSSNNNNINLSTSPSKSRSPATSSPSPLSPTGSPPYQGVDSNNSSSNNNNNNNTTSTSTTSKPPNKPPPPIPQPKERKIDTSDSGSSSSGGLFGMGFKFIKKKLGGSHEKEPHQWDLRKSNSQVLRVDDRQTVSYLLNQSGSKGIARSSVAFSSSFNYFELSVNGKEGKICLGLTPADYPTDQFPGYLQGSYGYYGDGRREIFFTRNGVFLGVAYGNVYGEFYPSVAFTEPGTIEATFSPPFKYANIHTLVKEINSPIEPAISSSSGSISEKDEKKDSGNKIMLPPLPSIIDQQQQQQQQQQLSQQPPLNQEQELTNQMIVFNGNNRVSPTPSFVLPASQGSTSSSSLSSSSSSLPPPPPNTIGSLTSINTKSISLPAGGSIPTVSSLGLSFSNSSTSPQTSPRTSKNNLVMVSGALSSSDEFGFYSGSYQDSDGQPPSAWRRYGKSFKPNNDITVTMIKKKTSVAQANRPFPMGGTVLCYFEVYLEGYDKKGTFTVGLTHAACTINKHIGREPKTYGYASDGEKFSGTEIGEPYGPSYANSGEYTVIGCGYNTTTKEIFFTKNGQYLGVAFWRVLSVPLYPSISIRGVGSTAVATFSGPFKFNLNSLPGVSPSFWTESLGPDRGAGFQRWPPNDVAVWLEAIGYGQYRKNFRENNISGRHLLLFDHELLKSDLGIEPLGHRADILNRVQRMVKVWRDRENGFRIGFDDDTNDGTSTTSTTDQDSVGSHNDDAARSHITRPGRKGFASKIFVEERSRRSTIGGGENTNQTSNHYYPNNNQQRIIDVSKTMTEEQISRIREKDELFELRGKPFATLGHVKSQQQQQQEGAGYPPFSPQIGNSYPPVKPTTSNSSPSAFKLPPLVSSISSMSGGMQPPPQHIGPHPSFMSPQNIAQIIEQQQQPHQQSKDFEIGYDELEFGELLGKGFFGEVKKGAWRETDVAIKVIYRDQFKSKTSFEMFQNEVSIFKKRKKESIKPNIYIYLFFIYSKLRHPNVVQFLGACTSGHEDQHCIVIEWMGGGSLRQFLSDHFNILEENPQLRLKIALDIAKGMNCLHGWTPPILHRDLSSRNILIDNNINNLRGPYQVTDFKCKISDFGLSRLKMEQGDKMTGSVGCIPYMAPEVFRGEPNSEKSDVYSFSMILWELLTSEEPQQDLKVQRMAHLVAHEGYRPPIPLTTSPKWKQLIQLCWDADPEKRPTFSQIIKHLKDMEIQGISSFAPVPVSIDAGVYA</sequence>
<dbReference type="GO" id="GO:0004712">
    <property type="term" value="F:protein serine/threonine/tyrosine kinase activity"/>
    <property type="evidence" value="ECO:0007669"/>
    <property type="project" value="EnsemblProtists"/>
</dbReference>
<dbReference type="InterPro" id="IPR027417">
    <property type="entry name" value="P-loop_NTPase"/>
</dbReference>
<evidence type="ECO:0000256" key="6">
    <source>
        <dbReference type="PROSITE-ProRule" id="PRU10141"/>
    </source>
</evidence>
<dbReference type="CDD" id="cd13999">
    <property type="entry name" value="STKc_MAP3K-like"/>
    <property type="match status" value="1"/>
</dbReference>
<feature type="domain" description="B30.2/SPRY" evidence="10">
    <location>
        <begin position="1434"/>
        <end position="1644"/>
    </location>
</feature>
<evidence type="ECO:0000256" key="3">
    <source>
        <dbReference type="ARBA" id="ARBA00022741"/>
    </source>
</evidence>
<feature type="compositionally biased region" description="Pro residues" evidence="7">
    <location>
        <begin position="630"/>
        <end position="639"/>
    </location>
</feature>
<dbReference type="PROSITE" id="PS00109">
    <property type="entry name" value="PROTEIN_KINASE_TYR"/>
    <property type="match status" value="1"/>
</dbReference>
<feature type="compositionally biased region" description="Low complexity" evidence="7">
    <location>
        <begin position="1041"/>
        <end position="1104"/>
    </location>
</feature>
<dbReference type="SUPFAM" id="SSF56112">
    <property type="entry name" value="Protein kinase-like (PK-like)"/>
    <property type="match status" value="1"/>
</dbReference>
<feature type="compositionally biased region" description="Low complexity" evidence="7">
    <location>
        <begin position="847"/>
        <end position="883"/>
    </location>
</feature>
<dbReference type="PROSITE" id="PS50188">
    <property type="entry name" value="B302_SPRY"/>
    <property type="match status" value="1"/>
</dbReference>
<evidence type="ECO:0000313" key="12">
    <source>
        <dbReference type="Proteomes" id="UP000007797"/>
    </source>
</evidence>
<dbReference type="CDD" id="cd12885">
    <property type="entry name" value="SPRY_RanBP_like"/>
    <property type="match status" value="2"/>
</dbReference>
<dbReference type="PROSITE" id="PS50105">
    <property type="entry name" value="SAM_DOMAIN"/>
    <property type="match status" value="1"/>
</dbReference>
<keyword evidence="3 6" id="KW-0547">Nucleotide-binding</keyword>
<feature type="binding site" evidence="6">
    <location>
        <position position="1984"/>
    </location>
    <ligand>
        <name>ATP</name>
        <dbReference type="ChEBI" id="CHEBI:30616"/>
    </ligand>
</feature>
<dbReference type="InterPro" id="IPR013320">
    <property type="entry name" value="ConA-like_dom_sf"/>
</dbReference>
<dbReference type="OMA" id="EIGEPYG"/>
<dbReference type="EMBL" id="GL883006">
    <property type="protein sequence ID" value="EGG25012.1"/>
    <property type="molecule type" value="Genomic_DNA"/>
</dbReference>
<dbReference type="GeneID" id="14877541"/>
<feature type="domain" description="SAM" evidence="9">
    <location>
        <begin position="1672"/>
        <end position="1736"/>
    </location>
</feature>
<dbReference type="InterPro" id="IPR044736">
    <property type="entry name" value="Gid1/RanBPM/SPLA_SPRY"/>
</dbReference>
<feature type="compositionally biased region" description="Low complexity" evidence="7">
    <location>
        <begin position="640"/>
        <end position="660"/>
    </location>
</feature>
<dbReference type="GO" id="GO:0030435">
    <property type="term" value="P:sporulation resulting in formation of a cellular spore"/>
    <property type="evidence" value="ECO:0007669"/>
    <property type="project" value="EnsemblProtists"/>
</dbReference>
<comment type="similarity">
    <text evidence="1">Belongs to the protein kinase superfamily. TKL Ser/Thr protein kinase family. ROCO subfamily.</text>
</comment>
<dbReference type="GO" id="GO:0004713">
    <property type="term" value="F:protein tyrosine kinase activity"/>
    <property type="evidence" value="ECO:0007669"/>
    <property type="project" value="EnsemblProtists"/>
</dbReference>
<dbReference type="InterPro" id="IPR001660">
    <property type="entry name" value="SAM"/>
</dbReference>
<feature type="region of interest" description="Disordered" evidence="7">
    <location>
        <begin position="1747"/>
        <end position="1818"/>
    </location>
</feature>
<dbReference type="InterPro" id="IPR001870">
    <property type="entry name" value="B30.2/SPRY"/>
</dbReference>
<evidence type="ECO:0000259" key="9">
    <source>
        <dbReference type="PROSITE" id="PS50105"/>
    </source>
</evidence>
<dbReference type="InterPro" id="IPR043136">
    <property type="entry name" value="B30.2/SPRY_sf"/>
</dbReference>
<dbReference type="Gene3D" id="2.60.120.920">
    <property type="match status" value="3"/>
</dbReference>
<reference evidence="12" key="1">
    <citation type="journal article" date="2011" name="Genome Res.">
        <title>Phylogeny-wide analysis of social amoeba genomes highlights ancient origins for complex intercellular communication.</title>
        <authorList>
            <person name="Heidel A.J."/>
            <person name="Lawal H.M."/>
            <person name="Felder M."/>
            <person name="Schilde C."/>
            <person name="Helps N.R."/>
            <person name="Tunggal B."/>
            <person name="Rivero F."/>
            <person name="John U."/>
            <person name="Schleicher M."/>
            <person name="Eichinger L."/>
            <person name="Platzer M."/>
            <person name="Noegel A.A."/>
            <person name="Schaap P."/>
            <person name="Gloeckner G."/>
        </authorList>
    </citation>
    <scope>NUCLEOTIDE SEQUENCE [LARGE SCALE GENOMIC DNA]</scope>
    <source>
        <strain evidence="12">SH3</strain>
    </source>
</reference>
<keyword evidence="5 6" id="KW-0067">ATP-binding</keyword>
<dbReference type="GO" id="GO:0005524">
    <property type="term" value="F:ATP binding"/>
    <property type="evidence" value="ECO:0007669"/>
    <property type="project" value="UniProtKB-UniRule"/>
</dbReference>
<dbReference type="SUPFAM" id="SSF52540">
    <property type="entry name" value="P-loop containing nucleoside triphosphate hydrolases"/>
    <property type="match status" value="1"/>
</dbReference>
<dbReference type="InterPro" id="IPR008266">
    <property type="entry name" value="Tyr_kinase_AS"/>
</dbReference>
<evidence type="ECO:0000256" key="1">
    <source>
        <dbReference type="ARBA" id="ARBA00008171"/>
    </source>
</evidence>
<evidence type="ECO:0000313" key="11">
    <source>
        <dbReference type="EMBL" id="EGG25012.1"/>
    </source>
</evidence>
<dbReference type="SMART" id="SM00449">
    <property type="entry name" value="SPRY"/>
    <property type="match status" value="1"/>
</dbReference>
<dbReference type="Proteomes" id="UP000007797">
    <property type="component" value="Unassembled WGS sequence"/>
</dbReference>
<dbReference type="GO" id="GO:0004674">
    <property type="term" value="F:protein serine/threonine kinase activity"/>
    <property type="evidence" value="ECO:0007669"/>
    <property type="project" value="TreeGrafter"/>
</dbReference>
<dbReference type="InterPro" id="IPR017441">
    <property type="entry name" value="Protein_kinase_ATP_BS"/>
</dbReference>
<dbReference type="InterPro" id="IPR003877">
    <property type="entry name" value="SPRY_dom"/>
</dbReference>
<accession>F4PH28</accession>
<feature type="domain" description="Protein kinase" evidence="8">
    <location>
        <begin position="1957"/>
        <end position="2248"/>
    </location>
</feature>
<feature type="region of interest" description="Disordered" evidence="7">
    <location>
        <begin position="728"/>
        <end position="791"/>
    </location>
</feature>
<dbReference type="CDD" id="cd09487">
    <property type="entry name" value="SAM_superfamily"/>
    <property type="match status" value="1"/>
</dbReference>
<evidence type="ECO:0000256" key="2">
    <source>
        <dbReference type="ARBA" id="ARBA00022679"/>
    </source>
</evidence>
<feature type="compositionally biased region" description="Low complexity" evidence="7">
    <location>
        <begin position="1385"/>
        <end position="1395"/>
    </location>
</feature>
<dbReference type="InterPro" id="IPR001245">
    <property type="entry name" value="Ser-Thr/Tyr_kinase_cat_dom"/>
</dbReference>
<dbReference type="Pfam" id="PF07714">
    <property type="entry name" value="PK_Tyr_Ser-Thr"/>
    <property type="match status" value="2"/>
</dbReference>
<dbReference type="OrthoDB" id="25503at2759"/>
<name>F4PH28_CACFS</name>
<dbReference type="SUPFAM" id="SSF47769">
    <property type="entry name" value="SAM/Pointed domain"/>
    <property type="match status" value="1"/>
</dbReference>
<proteinExistence type="inferred from homology"/>
<dbReference type="PROSITE" id="PS00107">
    <property type="entry name" value="PROTEIN_KINASE_ATP"/>
    <property type="match status" value="1"/>
</dbReference>
<evidence type="ECO:0000256" key="7">
    <source>
        <dbReference type="SAM" id="MobiDB-lite"/>
    </source>
</evidence>
<feature type="compositionally biased region" description="Low complexity" evidence="7">
    <location>
        <begin position="892"/>
        <end position="910"/>
    </location>
</feature>
<feature type="compositionally biased region" description="Pro residues" evidence="7">
    <location>
        <begin position="1005"/>
        <end position="1016"/>
    </location>
</feature>
<keyword evidence="12" id="KW-1185">Reference proteome</keyword>
<dbReference type="SMART" id="SM00454">
    <property type="entry name" value="SAM"/>
    <property type="match status" value="1"/>
</dbReference>